<evidence type="ECO:0000313" key="3">
    <source>
        <dbReference type="Proteomes" id="UP000030765"/>
    </source>
</evidence>
<dbReference type="Proteomes" id="UP000030765">
    <property type="component" value="Unassembled WGS sequence"/>
</dbReference>
<dbReference type="VEuPathDB" id="VectorBase:ASIC020056"/>
<evidence type="ECO:0000313" key="2">
    <source>
        <dbReference type="EnsemblMetazoa" id="ASIC020056-PA"/>
    </source>
</evidence>
<organism evidence="1">
    <name type="scientific">Anopheles sinensis</name>
    <name type="common">Mosquito</name>
    <dbReference type="NCBI Taxonomy" id="74873"/>
    <lineage>
        <taxon>Eukaryota</taxon>
        <taxon>Metazoa</taxon>
        <taxon>Ecdysozoa</taxon>
        <taxon>Arthropoda</taxon>
        <taxon>Hexapoda</taxon>
        <taxon>Insecta</taxon>
        <taxon>Pterygota</taxon>
        <taxon>Neoptera</taxon>
        <taxon>Endopterygota</taxon>
        <taxon>Diptera</taxon>
        <taxon>Nematocera</taxon>
        <taxon>Culicoidea</taxon>
        <taxon>Culicidae</taxon>
        <taxon>Anophelinae</taxon>
        <taxon>Anopheles</taxon>
    </lineage>
</organism>
<gene>
    <name evidence="1" type="ORF">ZHAS_00020056</name>
</gene>
<proteinExistence type="predicted"/>
<reference evidence="1 3" key="1">
    <citation type="journal article" date="2014" name="BMC Genomics">
        <title>Genome sequence of Anopheles sinensis provides insight into genetics basis of mosquito competence for malaria parasites.</title>
        <authorList>
            <person name="Zhou D."/>
            <person name="Zhang D."/>
            <person name="Ding G."/>
            <person name="Shi L."/>
            <person name="Hou Q."/>
            <person name="Ye Y."/>
            <person name="Xu Y."/>
            <person name="Zhou H."/>
            <person name="Xiong C."/>
            <person name="Li S."/>
            <person name="Yu J."/>
            <person name="Hong S."/>
            <person name="Yu X."/>
            <person name="Zou P."/>
            <person name="Chen C."/>
            <person name="Chang X."/>
            <person name="Wang W."/>
            <person name="Lv Y."/>
            <person name="Sun Y."/>
            <person name="Ma L."/>
            <person name="Shen B."/>
            <person name="Zhu C."/>
        </authorList>
    </citation>
    <scope>NUCLEOTIDE SEQUENCE [LARGE SCALE GENOMIC DNA]</scope>
</reference>
<keyword evidence="3" id="KW-1185">Reference proteome</keyword>
<dbReference type="EMBL" id="KE525359">
    <property type="protein sequence ID" value="KFB51896.1"/>
    <property type="molecule type" value="Genomic_DNA"/>
</dbReference>
<dbReference type="EMBL" id="ATLV01024733">
    <property type="status" value="NOT_ANNOTATED_CDS"/>
    <property type="molecule type" value="Genomic_DNA"/>
</dbReference>
<dbReference type="AlphaFoldDB" id="A0A084WNV2"/>
<dbReference type="EnsemblMetazoa" id="ASIC020056-RA">
    <property type="protein sequence ID" value="ASIC020056-PA"/>
    <property type="gene ID" value="ASIC020056"/>
</dbReference>
<reference evidence="2" key="2">
    <citation type="submission" date="2020-05" db="UniProtKB">
        <authorList>
            <consortium name="EnsemblMetazoa"/>
        </authorList>
    </citation>
    <scope>IDENTIFICATION</scope>
</reference>
<accession>A0A084WNV2</accession>
<sequence>MTGNYIKKRSGFIRFVFTFSSASPSSSGNFMRSETTIHHRIRENNARAPPFCLVFSAPSPLAQLLIASGGFGSLRSQCYLSFTVFGNGR</sequence>
<protein>
    <submittedName>
        <fullName evidence="1 2">Uncharacterized protein</fullName>
    </submittedName>
</protein>
<evidence type="ECO:0000313" key="1">
    <source>
        <dbReference type="EMBL" id="KFB51896.1"/>
    </source>
</evidence>
<name>A0A084WNV2_ANOSI</name>